<name>A0AAV4R3K5_9ARAC</name>
<organism evidence="2 3">
    <name type="scientific">Caerostris darwini</name>
    <dbReference type="NCBI Taxonomy" id="1538125"/>
    <lineage>
        <taxon>Eukaryota</taxon>
        <taxon>Metazoa</taxon>
        <taxon>Ecdysozoa</taxon>
        <taxon>Arthropoda</taxon>
        <taxon>Chelicerata</taxon>
        <taxon>Arachnida</taxon>
        <taxon>Araneae</taxon>
        <taxon>Araneomorphae</taxon>
        <taxon>Entelegynae</taxon>
        <taxon>Araneoidea</taxon>
        <taxon>Araneidae</taxon>
        <taxon>Caerostris</taxon>
    </lineage>
</organism>
<dbReference type="Proteomes" id="UP001054837">
    <property type="component" value="Unassembled WGS sequence"/>
</dbReference>
<keyword evidence="1" id="KW-0472">Membrane</keyword>
<feature type="transmembrane region" description="Helical" evidence="1">
    <location>
        <begin position="28"/>
        <end position="48"/>
    </location>
</feature>
<feature type="non-terminal residue" evidence="2">
    <location>
        <position position="83"/>
    </location>
</feature>
<evidence type="ECO:0000313" key="3">
    <source>
        <dbReference type="Proteomes" id="UP001054837"/>
    </source>
</evidence>
<keyword evidence="1" id="KW-0812">Transmembrane</keyword>
<dbReference type="EMBL" id="BPLQ01005638">
    <property type="protein sequence ID" value="GIY16144.1"/>
    <property type="molecule type" value="Genomic_DNA"/>
</dbReference>
<reference evidence="2 3" key="1">
    <citation type="submission" date="2021-06" db="EMBL/GenBank/DDBJ databases">
        <title>Caerostris darwini draft genome.</title>
        <authorList>
            <person name="Kono N."/>
            <person name="Arakawa K."/>
        </authorList>
    </citation>
    <scope>NUCLEOTIDE SEQUENCE [LARGE SCALE GENOMIC DNA]</scope>
</reference>
<proteinExistence type="predicted"/>
<keyword evidence="3" id="KW-1185">Reference proteome</keyword>
<dbReference type="AlphaFoldDB" id="A0AAV4R3K5"/>
<evidence type="ECO:0000256" key="1">
    <source>
        <dbReference type="SAM" id="Phobius"/>
    </source>
</evidence>
<protein>
    <submittedName>
        <fullName evidence="2">Uncharacterized protein</fullName>
    </submittedName>
</protein>
<evidence type="ECO:0000313" key="2">
    <source>
        <dbReference type="EMBL" id="GIY16144.1"/>
    </source>
</evidence>
<comment type="caution">
    <text evidence="2">The sequence shown here is derived from an EMBL/GenBank/DDBJ whole genome shotgun (WGS) entry which is preliminary data.</text>
</comment>
<sequence>MWEAPLDEPPCGFDGTGCIDPPNHTREITSGVLLFLTISLSVLCWIMYKSANQDNMPHTVMTPHDPLTDAKNARIHGREILKR</sequence>
<accession>A0AAV4R3K5</accession>
<keyword evidence="1" id="KW-1133">Transmembrane helix</keyword>
<gene>
    <name evidence="2" type="ORF">CDAR_509971</name>
</gene>